<dbReference type="Proteomes" id="UP000717328">
    <property type="component" value="Unassembled WGS sequence"/>
</dbReference>
<evidence type="ECO:0000313" key="3">
    <source>
        <dbReference type="Proteomes" id="UP000717328"/>
    </source>
</evidence>
<sequence length="169" mass="18567">MKGTKRKTLPGDVEEPAAKKKQGGHVNGVPNYPEEDVEALLDIVEARLLLVKMKKPTGQGTIPPDVARALEIEELILAEAETCELDDSEIVDQDVVEISSEDEEEPAAAVTQRKDIKAIKEEPKTYTVSLSRPMAERKREQPAPRKHVNQSWDFLSSISSALNPSAQAA</sequence>
<evidence type="ECO:0000313" key="2">
    <source>
        <dbReference type="EMBL" id="KAG5633939.1"/>
    </source>
</evidence>
<feature type="compositionally biased region" description="Basic and acidic residues" evidence="1">
    <location>
        <begin position="134"/>
        <end position="143"/>
    </location>
</feature>
<reference evidence="2" key="1">
    <citation type="submission" date="2021-02" db="EMBL/GenBank/DDBJ databases">
        <authorList>
            <person name="Nieuwenhuis M."/>
            <person name="Van De Peppel L.J.J."/>
        </authorList>
    </citation>
    <scope>NUCLEOTIDE SEQUENCE</scope>
    <source>
        <strain evidence="2">D49</strain>
    </source>
</reference>
<feature type="region of interest" description="Disordered" evidence="1">
    <location>
        <begin position="1"/>
        <end position="33"/>
    </location>
</feature>
<gene>
    <name evidence="2" type="ORF">H0H81_004322</name>
</gene>
<protein>
    <submittedName>
        <fullName evidence="2">Uncharacterized protein</fullName>
    </submittedName>
</protein>
<keyword evidence="3" id="KW-1185">Reference proteome</keyword>
<dbReference type="OrthoDB" id="99432at2759"/>
<dbReference type="AlphaFoldDB" id="A0A9P7FLL4"/>
<name>A0A9P7FLL4_9AGAR</name>
<evidence type="ECO:0000256" key="1">
    <source>
        <dbReference type="SAM" id="MobiDB-lite"/>
    </source>
</evidence>
<feature type="region of interest" description="Disordered" evidence="1">
    <location>
        <begin position="125"/>
        <end position="150"/>
    </location>
</feature>
<proteinExistence type="predicted"/>
<organism evidence="2 3">
    <name type="scientific">Sphagnurus paluster</name>
    <dbReference type="NCBI Taxonomy" id="117069"/>
    <lineage>
        <taxon>Eukaryota</taxon>
        <taxon>Fungi</taxon>
        <taxon>Dikarya</taxon>
        <taxon>Basidiomycota</taxon>
        <taxon>Agaricomycotina</taxon>
        <taxon>Agaricomycetes</taxon>
        <taxon>Agaricomycetidae</taxon>
        <taxon>Agaricales</taxon>
        <taxon>Tricholomatineae</taxon>
        <taxon>Lyophyllaceae</taxon>
        <taxon>Sphagnurus</taxon>
    </lineage>
</organism>
<dbReference type="EMBL" id="JABCKI010006818">
    <property type="protein sequence ID" value="KAG5633939.1"/>
    <property type="molecule type" value="Genomic_DNA"/>
</dbReference>
<comment type="caution">
    <text evidence="2">The sequence shown here is derived from an EMBL/GenBank/DDBJ whole genome shotgun (WGS) entry which is preliminary data.</text>
</comment>
<accession>A0A9P7FLL4</accession>
<reference evidence="2" key="2">
    <citation type="submission" date="2021-10" db="EMBL/GenBank/DDBJ databases">
        <title>Phylogenomics reveals ancestral predisposition of the termite-cultivated fungus Termitomyces towards a domesticated lifestyle.</title>
        <authorList>
            <person name="Auxier B."/>
            <person name="Grum-Grzhimaylo A."/>
            <person name="Cardenas M.E."/>
            <person name="Lodge J.D."/>
            <person name="Laessoe T."/>
            <person name="Pedersen O."/>
            <person name="Smith M.E."/>
            <person name="Kuyper T.W."/>
            <person name="Franco-Molano E.A."/>
            <person name="Baroni T.J."/>
            <person name="Aanen D.K."/>
        </authorList>
    </citation>
    <scope>NUCLEOTIDE SEQUENCE</scope>
    <source>
        <strain evidence="2">D49</strain>
    </source>
</reference>